<proteinExistence type="predicted"/>
<dbReference type="InterPro" id="IPR016197">
    <property type="entry name" value="Chromo-like_dom_sf"/>
</dbReference>
<evidence type="ECO:0000256" key="2">
    <source>
        <dbReference type="PROSITE-ProRule" id="PRU00047"/>
    </source>
</evidence>
<reference evidence="5 6" key="1">
    <citation type="submission" date="2015-08" db="EMBL/GenBank/DDBJ databases">
        <title>Emmonsia species relationships and genome sequence.</title>
        <authorList>
            <person name="Cuomo C.A."/>
            <person name="Schwartz I.S."/>
            <person name="Kenyon C."/>
            <person name="De Hoog G.S."/>
            <person name="Govender N.P."/>
            <person name="Botha A."/>
            <person name="Moreno L."/>
            <person name="De Vries M."/>
            <person name="Munoz J.F."/>
            <person name="Stielow J.B."/>
        </authorList>
    </citation>
    <scope>NUCLEOTIDE SEQUENCE [LARGE SCALE GENOMIC DNA]</scope>
    <source>
        <strain evidence="5 6">EI222</strain>
    </source>
</reference>
<dbReference type="GO" id="GO:0008270">
    <property type="term" value="F:zinc ion binding"/>
    <property type="evidence" value="ECO:0007669"/>
    <property type="project" value="UniProtKB-KW"/>
</dbReference>
<dbReference type="Gene3D" id="2.40.50.40">
    <property type="match status" value="1"/>
</dbReference>
<dbReference type="CDD" id="cd00303">
    <property type="entry name" value="retropepsin_like"/>
    <property type="match status" value="1"/>
</dbReference>
<dbReference type="PROSITE" id="PS50158">
    <property type="entry name" value="ZF_CCHC"/>
    <property type="match status" value="1"/>
</dbReference>
<dbReference type="Proteomes" id="UP000242791">
    <property type="component" value="Unassembled WGS sequence"/>
</dbReference>
<accession>A0A1J9P0D6</accession>
<organism evidence="5 6">
    <name type="scientific">Blastomyces percursus</name>
    <dbReference type="NCBI Taxonomy" id="1658174"/>
    <lineage>
        <taxon>Eukaryota</taxon>
        <taxon>Fungi</taxon>
        <taxon>Dikarya</taxon>
        <taxon>Ascomycota</taxon>
        <taxon>Pezizomycotina</taxon>
        <taxon>Eurotiomycetes</taxon>
        <taxon>Eurotiomycetidae</taxon>
        <taxon>Onygenales</taxon>
        <taxon>Ajellomycetaceae</taxon>
        <taxon>Blastomyces</taxon>
    </lineage>
</organism>
<sequence>MKISLLKKALSFELLKALVSVEEADVYEAFCVQLRRIDDRLTKLKSVRSASGRRSSPATSPPLVRRDPDIMDWEESNTYAQATRASAVRSSYRVPGLTLKEVTDRRRRGVCINCERSGHIAADCKFDFVPPTDKRRVRVNHATVGGELRLRKGRSRKGPEAGERLAPAKIRRQKSEEVGRQQFEDKMMMDAILVPAMIDNKHNINAMVDSGLSHYAMIKSSVVRRLNLQRTRLPKPRPLAGFDGPRDTSTRFMVRFALDVGGHRRENVYAFEVDNLNSDLMLGISWLAEQGILLDARNRTLIFPNRDRIHESDVHNTMELGQISANACELLRESSRRNRTNVRRDPAEQYKIGDSVSLNLKNMRTLRPSRTLDYRYAKYKVMEVLGSHNYRLDTPPGIHNVFHTSLLRRAITDPFPSQRTPDCQPPGILGEHNELEWEIEKILAGRSRGRGRQRLVKWVAYDRPSWTAGSALAETAALDRWEALRRGRRA</sequence>
<protein>
    <recommendedName>
        <fullName evidence="4">CCHC-type domain-containing protein</fullName>
    </recommendedName>
</protein>
<name>A0A1J9P0D6_9EURO</name>
<dbReference type="STRING" id="1658174.A0A1J9P0D6"/>
<dbReference type="Gene3D" id="2.40.70.10">
    <property type="entry name" value="Acid Proteases"/>
    <property type="match status" value="1"/>
</dbReference>
<dbReference type="EMBL" id="LGTZ01003429">
    <property type="protein sequence ID" value="OJD09686.1"/>
    <property type="molecule type" value="Genomic_DNA"/>
</dbReference>
<gene>
    <name evidence="5" type="ORF">ACJ73_10145</name>
</gene>
<dbReference type="AlphaFoldDB" id="A0A1J9P0D6"/>
<comment type="caution">
    <text evidence="5">The sequence shown here is derived from an EMBL/GenBank/DDBJ whole genome shotgun (WGS) entry which is preliminary data.</text>
</comment>
<dbReference type="GO" id="GO:0003676">
    <property type="term" value="F:nucleic acid binding"/>
    <property type="evidence" value="ECO:0007669"/>
    <property type="project" value="InterPro"/>
</dbReference>
<feature type="domain" description="CCHC-type" evidence="4">
    <location>
        <begin position="111"/>
        <end position="125"/>
    </location>
</feature>
<dbReference type="Pfam" id="PF24626">
    <property type="entry name" value="SH3_Tf2-1"/>
    <property type="match status" value="1"/>
</dbReference>
<evidence type="ECO:0000313" key="5">
    <source>
        <dbReference type="EMBL" id="OJD09686.1"/>
    </source>
</evidence>
<evidence type="ECO:0000313" key="6">
    <source>
        <dbReference type="Proteomes" id="UP000242791"/>
    </source>
</evidence>
<comment type="subunit">
    <text evidence="1">Component of the NuA4 histone acetyltransferase complex.</text>
</comment>
<keyword evidence="2" id="KW-0479">Metal-binding</keyword>
<dbReference type="SUPFAM" id="SSF54160">
    <property type="entry name" value="Chromo domain-like"/>
    <property type="match status" value="1"/>
</dbReference>
<dbReference type="InterPro" id="IPR056924">
    <property type="entry name" value="SH3_Tf2-1"/>
</dbReference>
<keyword evidence="6" id="KW-1185">Reference proteome</keyword>
<evidence type="ECO:0000256" key="1">
    <source>
        <dbReference type="ARBA" id="ARBA00011353"/>
    </source>
</evidence>
<dbReference type="InterPro" id="IPR001878">
    <property type="entry name" value="Znf_CCHC"/>
</dbReference>
<evidence type="ECO:0000259" key="4">
    <source>
        <dbReference type="PROSITE" id="PS50158"/>
    </source>
</evidence>
<feature type="region of interest" description="Disordered" evidence="3">
    <location>
        <begin position="46"/>
        <end position="67"/>
    </location>
</feature>
<dbReference type="OrthoDB" id="433924at2759"/>
<keyword evidence="2" id="KW-0862">Zinc</keyword>
<dbReference type="InterPro" id="IPR021109">
    <property type="entry name" value="Peptidase_aspartic_dom_sf"/>
</dbReference>
<feature type="compositionally biased region" description="Polar residues" evidence="3">
    <location>
        <begin position="48"/>
        <end position="58"/>
    </location>
</feature>
<dbReference type="VEuPathDB" id="FungiDB:ACJ73_10145"/>
<evidence type="ECO:0000256" key="3">
    <source>
        <dbReference type="SAM" id="MobiDB-lite"/>
    </source>
</evidence>
<dbReference type="Pfam" id="PF13650">
    <property type="entry name" value="Asp_protease_2"/>
    <property type="match status" value="1"/>
</dbReference>
<keyword evidence="2" id="KW-0863">Zinc-finger</keyword>